<reference evidence="2" key="1">
    <citation type="submission" date="2021-01" db="EMBL/GenBank/DDBJ databases">
        <title>Whole genome shotgun sequence of Dactylosporangium siamense NBRC 106093.</title>
        <authorList>
            <person name="Komaki H."/>
            <person name="Tamura T."/>
        </authorList>
    </citation>
    <scope>NUCLEOTIDE SEQUENCE</scope>
    <source>
        <strain evidence="2">NBRC 106093</strain>
    </source>
</reference>
<keyword evidence="1" id="KW-0812">Transmembrane</keyword>
<keyword evidence="3" id="KW-1185">Reference proteome</keyword>
<protein>
    <submittedName>
        <fullName evidence="2">Uncharacterized protein</fullName>
    </submittedName>
</protein>
<name>A0A919Q0F3_9ACTN</name>
<comment type="caution">
    <text evidence="2">The sequence shown here is derived from an EMBL/GenBank/DDBJ whole genome shotgun (WGS) entry which is preliminary data.</text>
</comment>
<dbReference type="RefSeq" id="WP_239136865.1">
    <property type="nucleotide sequence ID" value="NZ_BAAAVW010000025.1"/>
</dbReference>
<accession>A0A919Q0F3</accession>
<dbReference type="EMBL" id="BONQ01000157">
    <property type="protein sequence ID" value="GIG51635.1"/>
    <property type="molecule type" value="Genomic_DNA"/>
</dbReference>
<gene>
    <name evidence="2" type="ORF">Dsi01nite_096760</name>
</gene>
<evidence type="ECO:0000313" key="3">
    <source>
        <dbReference type="Proteomes" id="UP000660611"/>
    </source>
</evidence>
<dbReference type="AlphaFoldDB" id="A0A919Q0F3"/>
<feature type="transmembrane region" description="Helical" evidence="1">
    <location>
        <begin position="152"/>
        <end position="175"/>
    </location>
</feature>
<dbReference type="Proteomes" id="UP000660611">
    <property type="component" value="Unassembled WGS sequence"/>
</dbReference>
<evidence type="ECO:0000256" key="1">
    <source>
        <dbReference type="SAM" id="Phobius"/>
    </source>
</evidence>
<dbReference type="InterPro" id="IPR046657">
    <property type="entry name" value="DUF6766"/>
</dbReference>
<evidence type="ECO:0000313" key="2">
    <source>
        <dbReference type="EMBL" id="GIG51635.1"/>
    </source>
</evidence>
<sequence>MTAPPRIETPAADAGTTRTRLWRRLTGHALGLVFGALFLLALVGQALAGHAAFNAEQITDGLPPISLTRYLTSASFAADVAENWQSEYLQFFLYIVLTVWLIQRGSPESKKPEEAGLESDEDQLVGRYARQDSPAWARTDGGWRRVLLSNSLGLVMGVIFVLSWLAQSIAGAAAFNERQLADRQDPLSWSQYLLNADFWSRTLQNWQSELLAVASMAILSIYLRQRGSPESKPVGASHSSTGIEG</sequence>
<keyword evidence="1" id="KW-0472">Membrane</keyword>
<keyword evidence="1" id="KW-1133">Transmembrane helix</keyword>
<feature type="transmembrane region" description="Helical" evidence="1">
    <location>
        <begin position="29"/>
        <end position="53"/>
    </location>
</feature>
<dbReference type="Pfam" id="PF20554">
    <property type="entry name" value="DUF6766"/>
    <property type="match status" value="1"/>
</dbReference>
<organism evidence="2 3">
    <name type="scientific">Dactylosporangium siamense</name>
    <dbReference type="NCBI Taxonomy" id="685454"/>
    <lineage>
        <taxon>Bacteria</taxon>
        <taxon>Bacillati</taxon>
        <taxon>Actinomycetota</taxon>
        <taxon>Actinomycetes</taxon>
        <taxon>Micromonosporales</taxon>
        <taxon>Micromonosporaceae</taxon>
        <taxon>Dactylosporangium</taxon>
    </lineage>
</organism>
<proteinExistence type="predicted"/>